<feature type="transmembrane region" description="Helical" evidence="1">
    <location>
        <begin position="57"/>
        <end position="75"/>
    </location>
</feature>
<dbReference type="GO" id="GO:0006629">
    <property type="term" value="P:lipid metabolic process"/>
    <property type="evidence" value="ECO:0007669"/>
    <property type="project" value="InterPro"/>
</dbReference>
<dbReference type="STRING" id="1314781.A0A165I0M0"/>
<keyword evidence="1" id="KW-1133">Transmembrane helix</keyword>
<name>A0A165I0M0_EXIGL</name>
<keyword evidence="1" id="KW-0472">Membrane</keyword>
<accession>A0A165I0M0</accession>
<dbReference type="Proteomes" id="UP000077266">
    <property type="component" value="Unassembled WGS sequence"/>
</dbReference>
<dbReference type="InterPro" id="IPR005804">
    <property type="entry name" value="FA_desaturase_dom"/>
</dbReference>
<dbReference type="CDD" id="cd03507">
    <property type="entry name" value="Delta12-FADS-like"/>
    <property type="match status" value="1"/>
</dbReference>
<keyword evidence="4" id="KW-1185">Reference proteome</keyword>
<keyword evidence="1" id="KW-0812">Transmembrane</keyword>
<feature type="transmembrane region" description="Helical" evidence="1">
    <location>
        <begin position="211"/>
        <end position="233"/>
    </location>
</feature>
<reference evidence="3 4" key="1">
    <citation type="journal article" date="2016" name="Mol. Biol. Evol.">
        <title>Comparative Genomics of Early-Diverging Mushroom-Forming Fungi Provides Insights into the Origins of Lignocellulose Decay Capabilities.</title>
        <authorList>
            <person name="Nagy L.G."/>
            <person name="Riley R."/>
            <person name="Tritt A."/>
            <person name="Adam C."/>
            <person name="Daum C."/>
            <person name="Floudas D."/>
            <person name="Sun H."/>
            <person name="Yadav J.S."/>
            <person name="Pangilinan J."/>
            <person name="Larsson K.H."/>
            <person name="Matsuura K."/>
            <person name="Barry K."/>
            <person name="Labutti K."/>
            <person name="Kuo R."/>
            <person name="Ohm R.A."/>
            <person name="Bhattacharya S.S."/>
            <person name="Shirouzu T."/>
            <person name="Yoshinaga Y."/>
            <person name="Martin F.M."/>
            <person name="Grigoriev I.V."/>
            <person name="Hibbett D.S."/>
        </authorList>
    </citation>
    <scope>NUCLEOTIDE SEQUENCE [LARGE SCALE GENOMIC DNA]</scope>
    <source>
        <strain evidence="3 4">HHB12029</strain>
    </source>
</reference>
<feature type="domain" description="Fatty acid desaturase" evidence="2">
    <location>
        <begin position="95"/>
        <end position="391"/>
    </location>
</feature>
<feature type="transmembrane region" description="Helical" evidence="1">
    <location>
        <begin position="291"/>
        <end position="309"/>
    </location>
</feature>
<feature type="transmembrane region" description="Helical" evidence="1">
    <location>
        <begin position="259"/>
        <end position="279"/>
    </location>
</feature>
<dbReference type="Pfam" id="PF00487">
    <property type="entry name" value="FA_desaturase"/>
    <property type="match status" value="1"/>
</dbReference>
<feature type="transmembrane region" description="Helical" evidence="1">
    <location>
        <begin position="95"/>
        <end position="117"/>
    </location>
</feature>
<evidence type="ECO:0000313" key="3">
    <source>
        <dbReference type="EMBL" id="KZV92727.1"/>
    </source>
</evidence>
<protein>
    <submittedName>
        <fullName evidence="3">Delta12-fatty acid desaturase</fullName>
    </submittedName>
</protein>
<dbReference type="GO" id="GO:0016491">
    <property type="term" value="F:oxidoreductase activity"/>
    <property type="evidence" value="ECO:0007669"/>
    <property type="project" value="InterPro"/>
</dbReference>
<organism evidence="3 4">
    <name type="scientific">Exidia glandulosa HHB12029</name>
    <dbReference type="NCBI Taxonomy" id="1314781"/>
    <lineage>
        <taxon>Eukaryota</taxon>
        <taxon>Fungi</taxon>
        <taxon>Dikarya</taxon>
        <taxon>Basidiomycota</taxon>
        <taxon>Agaricomycotina</taxon>
        <taxon>Agaricomycetes</taxon>
        <taxon>Auriculariales</taxon>
        <taxon>Exidiaceae</taxon>
        <taxon>Exidia</taxon>
    </lineage>
</organism>
<dbReference type="AlphaFoldDB" id="A0A165I0M0"/>
<dbReference type="InParanoid" id="A0A165I0M0"/>
<dbReference type="EMBL" id="KV426003">
    <property type="protein sequence ID" value="KZV92727.1"/>
    <property type="molecule type" value="Genomic_DNA"/>
</dbReference>
<proteinExistence type="predicted"/>
<sequence>MSVDDVAATPAPVYKNGEARETVQQVDFVVPGLTVKDLLSAIPAHCTERSALRSGAYVLWDFALLYAIYNVAAFASNLLTPEHVALPHPALYTVAWLGVWGAYSFAAGLVATGLWVIAHECGHQAFSESKFINNTVGWILHSGLGVPYHSWRITHAKHHASTGHVYQDQVFVPKTRSELGLPAFDHTSEDLIGSSVTEKVKKELYEALGDSPIGATLTAASFLLAGWPLYLLINASGQPYPKGTNHFVPKAPLFAPHHYWQIIASDVGVVLWLAALSYWSWTRSFGEMFRIYLLPYLWVNHWLVLITFLQHTDPLLPHYRPPVFNFARGALTTFDRQLLGGAGRFWGWIGECTTHGISETHVLHHVSSKIPHYHAWEATYALRKRLESAGIKLIGAPGGWSEVYRVYKECKFIEDEGTVVFYKNAKGLAAARPVFPDAGISDSGVDVQ</sequence>
<evidence type="ECO:0000313" key="4">
    <source>
        <dbReference type="Proteomes" id="UP000077266"/>
    </source>
</evidence>
<dbReference type="PANTHER" id="PTHR32100">
    <property type="entry name" value="OMEGA-6 FATTY ACID DESATURASE, CHLOROPLASTIC"/>
    <property type="match status" value="1"/>
</dbReference>
<gene>
    <name evidence="3" type="ORF">EXIGLDRAFT_718083</name>
</gene>
<evidence type="ECO:0000259" key="2">
    <source>
        <dbReference type="Pfam" id="PF00487"/>
    </source>
</evidence>
<evidence type="ECO:0000256" key="1">
    <source>
        <dbReference type="SAM" id="Phobius"/>
    </source>
</evidence>
<dbReference type="InterPro" id="IPR012171">
    <property type="entry name" value="Fatty_acid_desaturase"/>
</dbReference>
<dbReference type="OrthoDB" id="1461976at2759"/>